<keyword evidence="2" id="KW-1185">Reference proteome</keyword>
<protein>
    <submittedName>
        <fullName evidence="1">Uncharacterized protein</fullName>
    </submittedName>
</protein>
<accession>A0ACC3A7L7</accession>
<gene>
    <name evidence="1" type="ORF">H2198_004732</name>
</gene>
<evidence type="ECO:0000313" key="1">
    <source>
        <dbReference type="EMBL" id="KAJ9656728.1"/>
    </source>
</evidence>
<name>A0ACC3A7L7_9EURO</name>
<organism evidence="1 2">
    <name type="scientific">Neophaeococcomyces mojaviensis</name>
    <dbReference type="NCBI Taxonomy" id="3383035"/>
    <lineage>
        <taxon>Eukaryota</taxon>
        <taxon>Fungi</taxon>
        <taxon>Dikarya</taxon>
        <taxon>Ascomycota</taxon>
        <taxon>Pezizomycotina</taxon>
        <taxon>Eurotiomycetes</taxon>
        <taxon>Chaetothyriomycetidae</taxon>
        <taxon>Chaetothyriales</taxon>
        <taxon>Chaetothyriales incertae sedis</taxon>
        <taxon>Neophaeococcomyces</taxon>
    </lineage>
</organism>
<comment type="caution">
    <text evidence="1">The sequence shown here is derived from an EMBL/GenBank/DDBJ whole genome shotgun (WGS) entry which is preliminary data.</text>
</comment>
<proteinExistence type="predicted"/>
<evidence type="ECO:0000313" key="2">
    <source>
        <dbReference type="Proteomes" id="UP001172386"/>
    </source>
</evidence>
<reference evidence="1" key="1">
    <citation type="submission" date="2022-10" db="EMBL/GenBank/DDBJ databases">
        <title>Culturing micro-colonial fungi from biological soil crusts in the Mojave desert and describing Neophaeococcomyces mojavensis, and introducing the new genera and species Taxawa tesnikishii.</title>
        <authorList>
            <person name="Kurbessoian T."/>
            <person name="Stajich J.E."/>
        </authorList>
    </citation>
    <scope>NUCLEOTIDE SEQUENCE</scope>
    <source>
        <strain evidence="1">JES_112</strain>
    </source>
</reference>
<dbReference type="EMBL" id="JAPDRQ010000073">
    <property type="protein sequence ID" value="KAJ9656728.1"/>
    <property type="molecule type" value="Genomic_DNA"/>
</dbReference>
<dbReference type="Proteomes" id="UP001172386">
    <property type="component" value="Unassembled WGS sequence"/>
</dbReference>
<sequence length="1305" mass="147561">MSNWADHFNGSDNLLDSAEQYAGAFFLGPANIGFNDFVPTRSRPSSPTSESSVGSRDHPVYNFPESQLTFSVGTQADDPVELGPRLSGPVPFDDGSVAFGTIRLYDHYDELYDKTNTFIRGRTNDDLYPNMLIKQGLNKRWIRTDGLSIGTRSNISSLRVYVLPEDVDRSNRDSLKDFRRLIRYLLDHVDCSINAWTGKDDPHGPIHVYHEPLLEEEESLFYIFNTLHSPETNLGKYRGDAYGAQAISDVLENKITGLKTRLYPYQQRSIAAMAKRESDPAQIRDLRKNKYLDIYGREFFFDLKEGSLCRHRPLYTEPQGGILAETMGYGKTLICLALILATRGHYPKIPPDHVDLTKIETQPRTASLLEMTARRLKYEGLPWKSEFYNLKKAGYHYDRCIDELQKHERVYDAEVRKSLNPSRKGKPEYSNLIRLCSATLVVVPPNLMVQWRHEINRHIDQDGLDLLVVDKPDVKIPPWPELVKYDIVLISKARFEQEYRDDDLNQGRISRGEARYKSPLTEVRWLRVICDEGHGFAGSPSKTNAMAMLDKMAIERRWVVSGTPSSTLHGVEIGLAAVESTSPRPLTSRKGELLLALKHGRSPESQQSEKRDFERLRLMVVNFLKLQPWVNNKDDKADFKKYLSPRLGDDGKQHSIPALREVLQTLIIRHRIEDVDRDLTLPPLHNKVVYIEPSYYDKLTINLFTMILITNYVTSEREDEDYMFHPKNRKKLSTLINNMAVGTFHWMGHTEKDVKTTIDIGGKYLDMHIDKVSDQDGKLLTEAILNGERALADPGWRAFSTMHEIGTFIGQFPEEAREAWALDSQGSDPLLMGTTQAREVQRYVRAGKLTSPNDPLRGLVGAGIKTMGATRERAIEYRKQNENEKKDDKEQKEQVGTKEGPKVRKSFANQMPMRLLPQRSSEKNLTPNKNPDPQVVRPEDVHLPESKILGFSSGKLTYLAQRLLHVHPNEKTIIFYTNDNTAFFVAEALELSKLTFRIYASTLAVSKRAEYLAQFNTDDDLRVLLMDLKQAALGLHVAAASRVYIVSPIWNPSLESQAIKRAHRIGQTREVFVETLVLAGTFEEAMVRRKAEKSDKSANQAAKPMVQQDANQTTVGDKDAASDGKDMLDDSGMVNVLKNVQFLKIKDSEEKFVRLKQCVPLFDKPSPKENYKAVTESKTTQDSDSLGQSKCSASKLPKICADVESRPVENLSLNDAIGTTVEDGNIPPSLSDSQPQSSSIFGPKSQHAVSIGAEIQPAAKRNCMVFALDDDDMAEHSVFNSSSQNDGRRSAKRAKSETPSNWHIS</sequence>